<comment type="caution">
    <text evidence="1">The sequence shown here is derived from an EMBL/GenBank/DDBJ whole genome shotgun (WGS) entry which is preliminary data.</text>
</comment>
<evidence type="ECO:0000313" key="2">
    <source>
        <dbReference type="Proteomes" id="UP000178315"/>
    </source>
</evidence>
<organism evidence="1 2">
    <name type="scientific">Candidatus Jacksonbacteria bacterium RIFCSPLOWO2_02_FULL_44_20</name>
    <dbReference type="NCBI Taxonomy" id="1798460"/>
    <lineage>
        <taxon>Bacteria</taxon>
        <taxon>Candidatus Jacksoniibacteriota</taxon>
    </lineage>
</organism>
<name>A0A1G2A6Y2_9BACT</name>
<protein>
    <recommendedName>
        <fullName evidence="3">SpoVT-AbrB domain-containing protein</fullName>
    </recommendedName>
</protein>
<reference evidence="1 2" key="1">
    <citation type="journal article" date="2016" name="Nat. Commun.">
        <title>Thousands of microbial genomes shed light on interconnected biogeochemical processes in an aquifer system.</title>
        <authorList>
            <person name="Anantharaman K."/>
            <person name="Brown C.T."/>
            <person name="Hug L.A."/>
            <person name="Sharon I."/>
            <person name="Castelle C.J."/>
            <person name="Probst A.J."/>
            <person name="Thomas B.C."/>
            <person name="Singh A."/>
            <person name="Wilkins M.J."/>
            <person name="Karaoz U."/>
            <person name="Brodie E.L."/>
            <person name="Williams K.H."/>
            <person name="Hubbard S.S."/>
            <person name="Banfield J.F."/>
        </authorList>
    </citation>
    <scope>NUCLEOTIDE SEQUENCE [LARGE SCALE GENOMIC DNA]</scope>
</reference>
<evidence type="ECO:0008006" key="3">
    <source>
        <dbReference type="Google" id="ProtNLM"/>
    </source>
</evidence>
<dbReference type="Proteomes" id="UP000178315">
    <property type="component" value="Unassembled WGS sequence"/>
</dbReference>
<accession>A0A1G2A6Y2</accession>
<gene>
    <name evidence="1" type="ORF">A3H61_05220</name>
</gene>
<evidence type="ECO:0000313" key="1">
    <source>
        <dbReference type="EMBL" id="OGY72429.1"/>
    </source>
</evidence>
<dbReference type="EMBL" id="MHJU01000035">
    <property type="protein sequence ID" value="OGY72429.1"/>
    <property type="molecule type" value="Genomic_DNA"/>
</dbReference>
<sequence>MTTKTIQKATSRGQITLPVAWRKKFNTNQFLMEAEESFLKIVPIDTDDLGEYEVVFDAARDNDGKGILGRDLIKMIQKIDG</sequence>
<dbReference type="AlphaFoldDB" id="A0A1G2A6Y2"/>
<proteinExistence type="predicted"/>